<keyword evidence="2" id="KW-0238">DNA-binding</keyword>
<feature type="domain" description="HTH marR-type" evidence="4">
    <location>
        <begin position="4"/>
        <end position="138"/>
    </location>
</feature>
<dbReference type="PRINTS" id="PR00598">
    <property type="entry name" value="HTHMARR"/>
</dbReference>
<keyword evidence="3" id="KW-0804">Transcription</keyword>
<dbReference type="Pfam" id="PF01047">
    <property type="entry name" value="MarR"/>
    <property type="match status" value="1"/>
</dbReference>
<evidence type="ECO:0000313" key="6">
    <source>
        <dbReference type="Proteomes" id="UP001597180"/>
    </source>
</evidence>
<accession>A0ABW3UFZ4</accession>
<dbReference type="PROSITE" id="PS50995">
    <property type="entry name" value="HTH_MARR_2"/>
    <property type="match status" value="1"/>
</dbReference>
<dbReference type="SMART" id="SM00347">
    <property type="entry name" value="HTH_MARR"/>
    <property type="match status" value="1"/>
</dbReference>
<dbReference type="PANTHER" id="PTHR42756:SF1">
    <property type="entry name" value="TRANSCRIPTIONAL REPRESSOR OF EMRAB OPERON"/>
    <property type="match status" value="1"/>
</dbReference>
<dbReference type="EMBL" id="JBHTLU010000008">
    <property type="protein sequence ID" value="MFD1219224.1"/>
    <property type="molecule type" value="Genomic_DNA"/>
</dbReference>
<gene>
    <name evidence="5" type="ORF">ACFQ4B_03740</name>
</gene>
<comment type="caution">
    <text evidence="5">The sequence shown here is derived from an EMBL/GenBank/DDBJ whole genome shotgun (WGS) entry which is preliminary data.</text>
</comment>
<dbReference type="InterPro" id="IPR036390">
    <property type="entry name" value="WH_DNA-bd_sf"/>
</dbReference>
<dbReference type="PANTHER" id="PTHR42756">
    <property type="entry name" value="TRANSCRIPTIONAL REGULATOR, MARR"/>
    <property type="match status" value="1"/>
</dbReference>
<organism evidence="5 6">
    <name type="scientific">Paenibacillus vulneris</name>
    <dbReference type="NCBI Taxonomy" id="1133364"/>
    <lineage>
        <taxon>Bacteria</taxon>
        <taxon>Bacillati</taxon>
        <taxon>Bacillota</taxon>
        <taxon>Bacilli</taxon>
        <taxon>Bacillales</taxon>
        <taxon>Paenibacillaceae</taxon>
        <taxon>Paenibacillus</taxon>
    </lineage>
</organism>
<dbReference type="Gene3D" id="1.10.10.10">
    <property type="entry name" value="Winged helix-like DNA-binding domain superfamily/Winged helix DNA-binding domain"/>
    <property type="match status" value="1"/>
</dbReference>
<evidence type="ECO:0000256" key="1">
    <source>
        <dbReference type="ARBA" id="ARBA00023015"/>
    </source>
</evidence>
<evidence type="ECO:0000256" key="2">
    <source>
        <dbReference type="ARBA" id="ARBA00023125"/>
    </source>
</evidence>
<evidence type="ECO:0000256" key="3">
    <source>
        <dbReference type="ARBA" id="ARBA00023163"/>
    </source>
</evidence>
<dbReference type="RefSeq" id="WP_179135956.1">
    <property type="nucleotide sequence ID" value="NZ_BAABJG010000028.1"/>
</dbReference>
<dbReference type="SUPFAM" id="SSF46785">
    <property type="entry name" value="Winged helix' DNA-binding domain"/>
    <property type="match status" value="1"/>
</dbReference>
<protein>
    <submittedName>
        <fullName evidence="5">MarR family winged helix-turn-helix transcriptional regulator</fullName>
    </submittedName>
</protein>
<keyword evidence="6" id="KW-1185">Reference proteome</keyword>
<reference evidence="6" key="1">
    <citation type="journal article" date="2019" name="Int. J. Syst. Evol. Microbiol.">
        <title>The Global Catalogue of Microorganisms (GCM) 10K type strain sequencing project: providing services to taxonomists for standard genome sequencing and annotation.</title>
        <authorList>
            <consortium name="The Broad Institute Genomics Platform"/>
            <consortium name="The Broad Institute Genome Sequencing Center for Infectious Disease"/>
            <person name="Wu L."/>
            <person name="Ma J."/>
        </authorList>
    </citation>
    <scope>NUCLEOTIDE SEQUENCE [LARGE SCALE GENOMIC DNA]</scope>
    <source>
        <strain evidence="6">CCUG 53270</strain>
    </source>
</reference>
<evidence type="ECO:0000259" key="4">
    <source>
        <dbReference type="PROSITE" id="PS50995"/>
    </source>
</evidence>
<sequence>METEQAVLEQMEETSRRIMRKLVSYGKYVDRRFSGSQVSALQTIEFYGSLKVSQLAECLSLSSSAVTLLCDKLIHNGYLQRERSLDDRRVVCLVITPSGKEMLQQLLDKEKEVISRWLTGISLDEMKQFSNTLHRIRENVKKL</sequence>
<keyword evidence="1" id="KW-0805">Transcription regulation</keyword>
<dbReference type="InterPro" id="IPR036388">
    <property type="entry name" value="WH-like_DNA-bd_sf"/>
</dbReference>
<proteinExistence type="predicted"/>
<dbReference type="InterPro" id="IPR000835">
    <property type="entry name" value="HTH_MarR-typ"/>
</dbReference>
<dbReference type="Proteomes" id="UP001597180">
    <property type="component" value="Unassembled WGS sequence"/>
</dbReference>
<evidence type="ECO:0000313" key="5">
    <source>
        <dbReference type="EMBL" id="MFD1219224.1"/>
    </source>
</evidence>
<name>A0ABW3UFZ4_9BACL</name>